<dbReference type="Proteomes" id="UP001055093">
    <property type="component" value="Unassembled WGS sequence"/>
</dbReference>
<dbReference type="EMBL" id="BPRE01000015">
    <property type="protein sequence ID" value="GJE77559.1"/>
    <property type="molecule type" value="Genomic_DNA"/>
</dbReference>
<reference evidence="1" key="2">
    <citation type="submission" date="2021-08" db="EMBL/GenBank/DDBJ databases">
        <authorList>
            <person name="Tani A."/>
            <person name="Ola A."/>
            <person name="Ogura Y."/>
            <person name="Katsura K."/>
            <person name="Hayashi T."/>
        </authorList>
    </citation>
    <scope>NUCLEOTIDE SEQUENCE</scope>
    <source>
        <strain evidence="1">DSM 14458</strain>
    </source>
</reference>
<accession>A0ABQ4V1Q2</accession>
<evidence type="ECO:0000313" key="1">
    <source>
        <dbReference type="EMBL" id="GJE77559.1"/>
    </source>
</evidence>
<protein>
    <recommendedName>
        <fullName evidence="3">Transposase</fullName>
    </recommendedName>
</protein>
<name>A0ABQ4V1Q2_9HYPH</name>
<organism evidence="1 2">
    <name type="scientific">Methylorubrum suomiense</name>
    <dbReference type="NCBI Taxonomy" id="144191"/>
    <lineage>
        <taxon>Bacteria</taxon>
        <taxon>Pseudomonadati</taxon>
        <taxon>Pseudomonadota</taxon>
        <taxon>Alphaproteobacteria</taxon>
        <taxon>Hyphomicrobiales</taxon>
        <taxon>Methylobacteriaceae</taxon>
        <taxon>Methylorubrum</taxon>
    </lineage>
</organism>
<sequence>MTSAMKAGVTDTLWTIHHIVKVVKLIDAEPSMRGLHKKCKATPTAG</sequence>
<gene>
    <name evidence="1" type="ORF">BGCPKDLD_4164</name>
</gene>
<keyword evidence="2" id="KW-1185">Reference proteome</keyword>
<evidence type="ECO:0008006" key="3">
    <source>
        <dbReference type="Google" id="ProtNLM"/>
    </source>
</evidence>
<comment type="caution">
    <text evidence="1">The sequence shown here is derived from an EMBL/GenBank/DDBJ whole genome shotgun (WGS) entry which is preliminary data.</text>
</comment>
<evidence type="ECO:0000313" key="2">
    <source>
        <dbReference type="Proteomes" id="UP001055093"/>
    </source>
</evidence>
<reference evidence="1" key="1">
    <citation type="journal article" date="2021" name="Front. Microbiol.">
        <title>Comprehensive Comparative Genomics and Phenotyping of Methylobacterium Species.</title>
        <authorList>
            <person name="Alessa O."/>
            <person name="Ogura Y."/>
            <person name="Fujitani Y."/>
            <person name="Takami H."/>
            <person name="Hayashi T."/>
            <person name="Sahin N."/>
            <person name="Tani A."/>
        </authorList>
    </citation>
    <scope>NUCLEOTIDE SEQUENCE</scope>
    <source>
        <strain evidence="1">DSM 14458</strain>
    </source>
</reference>
<proteinExistence type="predicted"/>